<dbReference type="GO" id="GO:0051301">
    <property type="term" value="P:cell division"/>
    <property type="evidence" value="ECO:0007669"/>
    <property type="project" value="UniProtKB-KW"/>
</dbReference>
<feature type="compositionally biased region" description="Basic and acidic residues" evidence="10">
    <location>
        <begin position="1957"/>
        <end position="1969"/>
    </location>
</feature>
<dbReference type="InterPro" id="IPR048491">
    <property type="entry name" value="XMAP215_CLASP_TOG"/>
</dbReference>
<dbReference type="InterPro" id="IPR016024">
    <property type="entry name" value="ARM-type_fold"/>
</dbReference>
<feature type="compositionally biased region" description="Acidic residues" evidence="10">
    <location>
        <begin position="246"/>
        <end position="259"/>
    </location>
</feature>
<feature type="domain" description="TOG" evidence="11">
    <location>
        <begin position="267"/>
        <end position="509"/>
    </location>
</feature>
<dbReference type="GO" id="GO:0005874">
    <property type="term" value="C:microtubule"/>
    <property type="evidence" value="ECO:0007669"/>
    <property type="project" value="UniProtKB-ARBA"/>
</dbReference>
<keyword evidence="5" id="KW-0498">Mitosis</keyword>
<keyword evidence="4" id="KW-0677">Repeat</keyword>
<feature type="domain" description="TOG" evidence="11">
    <location>
        <begin position="1109"/>
        <end position="1348"/>
    </location>
</feature>
<accession>A0A0A9YUP2</accession>
<feature type="compositionally biased region" description="Polar residues" evidence="10">
    <location>
        <begin position="232"/>
        <end position="242"/>
    </location>
</feature>
<dbReference type="InterPro" id="IPR034085">
    <property type="entry name" value="TOG"/>
</dbReference>
<dbReference type="EMBL" id="GDHC01021480">
    <property type="protein sequence ID" value="JAP97148.1"/>
    <property type="molecule type" value="Transcribed_RNA"/>
</dbReference>
<evidence type="ECO:0000256" key="7">
    <source>
        <dbReference type="ARBA" id="ARBA00023306"/>
    </source>
</evidence>
<evidence type="ECO:0000256" key="4">
    <source>
        <dbReference type="ARBA" id="ARBA00022737"/>
    </source>
</evidence>
<keyword evidence="6" id="KW-0206">Cytoskeleton</keyword>
<name>A0A0A9YUP2_LYGHE</name>
<evidence type="ECO:0000256" key="2">
    <source>
        <dbReference type="ARBA" id="ARBA00022490"/>
    </source>
</evidence>
<dbReference type="Gene3D" id="1.25.10.10">
    <property type="entry name" value="Leucine-rich Repeat Variant"/>
    <property type="match status" value="5"/>
</dbReference>
<proteinExistence type="inferred from homology"/>
<dbReference type="GO" id="GO:0051231">
    <property type="term" value="P:spindle elongation"/>
    <property type="evidence" value="ECO:0007669"/>
    <property type="project" value="UniProtKB-ARBA"/>
</dbReference>
<evidence type="ECO:0000256" key="1">
    <source>
        <dbReference type="ARBA" id="ARBA00004300"/>
    </source>
</evidence>
<evidence type="ECO:0000256" key="3">
    <source>
        <dbReference type="ARBA" id="ARBA00022618"/>
    </source>
</evidence>
<dbReference type="SUPFAM" id="SSF48371">
    <property type="entry name" value="ARM repeat"/>
    <property type="match status" value="2"/>
</dbReference>
<feature type="compositionally biased region" description="Basic and acidic residues" evidence="10">
    <location>
        <begin position="761"/>
        <end position="783"/>
    </location>
</feature>
<organism evidence="12">
    <name type="scientific">Lygus hesperus</name>
    <name type="common">Western plant bug</name>
    <dbReference type="NCBI Taxonomy" id="30085"/>
    <lineage>
        <taxon>Eukaryota</taxon>
        <taxon>Metazoa</taxon>
        <taxon>Ecdysozoa</taxon>
        <taxon>Arthropoda</taxon>
        <taxon>Hexapoda</taxon>
        <taxon>Insecta</taxon>
        <taxon>Pterygota</taxon>
        <taxon>Neoptera</taxon>
        <taxon>Paraneoptera</taxon>
        <taxon>Hemiptera</taxon>
        <taxon>Heteroptera</taxon>
        <taxon>Panheteroptera</taxon>
        <taxon>Cimicomorpha</taxon>
        <taxon>Miridae</taxon>
        <taxon>Mirini</taxon>
        <taxon>Lygus</taxon>
    </lineage>
</organism>
<comment type="subcellular location">
    <subcellularLocation>
        <location evidence="1">Cytoplasm</location>
        <location evidence="1">Cytoskeleton</location>
        <location evidence="1">Microtubule organizing center</location>
        <location evidence="1">Centrosome</location>
    </subcellularLocation>
</comment>
<dbReference type="GO" id="GO:0051010">
    <property type="term" value="F:microtubule plus-end binding"/>
    <property type="evidence" value="ECO:0007669"/>
    <property type="project" value="InterPro"/>
</dbReference>
<feature type="repeat" description="HEAT" evidence="9">
    <location>
        <begin position="442"/>
        <end position="480"/>
    </location>
</feature>
<dbReference type="Pfam" id="PF21041">
    <property type="entry name" value="XMAP215_CLASP_TOG"/>
    <property type="match status" value="3"/>
</dbReference>
<dbReference type="FunFam" id="1.25.10.10:FF:000063">
    <property type="entry name" value="Putative cytoskeleton-associated protein 5"/>
    <property type="match status" value="1"/>
</dbReference>
<dbReference type="GO" id="GO:0046785">
    <property type="term" value="P:microtubule polymerization"/>
    <property type="evidence" value="ECO:0007669"/>
    <property type="project" value="InterPro"/>
</dbReference>
<dbReference type="InterPro" id="IPR021133">
    <property type="entry name" value="HEAT_type_2"/>
</dbReference>
<keyword evidence="7" id="KW-0131">Cell cycle</keyword>
<dbReference type="InterPro" id="IPR024395">
    <property type="entry name" value="CLASP_N_dom"/>
</dbReference>
<dbReference type="InterPro" id="IPR011989">
    <property type="entry name" value="ARM-like"/>
</dbReference>
<evidence type="ECO:0000259" key="11">
    <source>
        <dbReference type="SMART" id="SM01349"/>
    </source>
</evidence>
<evidence type="ECO:0000313" key="12">
    <source>
        <dbReference type="EMBL" id="JAG35914.1"/>
    </source>
</evidence>
<feature type="domain" description="TOG" evidence="11">
    <location>
        <begin position="783"/>
        <end position="1019"/>
    </location>
</feature>
<dbReference type="PANTHER" id="PTHR12609">
    <property type="entry name" value="MICROTUBULE ASSOCIATED PROTEIN XMAP215"/>
    <property type="match status" value="1"/>
</dbReference>
<feature type="region of interest" description="Disordered" evidence="10">
    <location>
        <begin position="1985"/>
        <end position="2016"/>
    </location>
</feature>
<reference evidence="12" key="2">
    <citation type="submission" date="2014-07" db="EMBL/GenBank/DDBJ databases">
        <authorList>
            <person name="Hull J."/>
        </authorList>
    </citation>
    <scope>NUCLEOTIDE SEQUENCE</scope>
</reference>
<feature type="region of interest" description="Disordered" evidence="10">
    <location>
        <begin position="222"/>
        <end position="262"/>
    </location>
</feature>
<keyword evidence="2" id="KW-0963">Cytoplasm</keyword>
<sequence length="2032" mass="226095">MEEEEQFNKLSVEERCVHKSWKARVSGYEAAAKLFRTIDDEKSPEWNKYLGLVKKFVVDSNAPAQEKGLDAVLAFVENCNAAGKTVNDVMSGVIQKCIAAPKARTKELGAQICLMYIEIEKHELALEELFKGTESKNPKISAASVHIITDALREFGPKVINVNKLIKRAMPLLEDRDKGVRDETKQLLIEMYRWLGEALTPQLSSLKPAQLNEMTAEFAKMEASRPKPTRFLRSQQAKQSQIVAEREEEADEGDGEDVGGEAIDPFDLMDPVDILSQLPKGFYEQLEAKKWSERKEALDALEKSLNDAPKIENADYGDLIRALKKIIQKDSNVVVVCVAIKCVTGIAKGLKKRFHTYAVVTMQALFEKFKEKKQNVVLALRDAVDTVFVSITLEAILEDVIANLDNKNPSIKSEVAGFLARCLTKTTPVMLNNNKKAMLKALVKALLKSLVDQDPNVRENAALALGTAMKVVGEKVMLPLLTDVDNQKMAKIKESHDNAVILVKAPKPAKAKEPSPAPIQEKPSGAKIVKPKNIVKKKATTGGGLAAKEAIAKAKSLIPDNILSKLDGNNEAAWSEYLKFVEQLDVSGESGEITFAVTCTIPSEEASSDVLAIKLNVLKAITNKMSVSKSTLDNAIPDVLFALTNKDCAESASAVLNNFANMTSVDQVVRSALTDEIVLNNPKLWAEALNWTTSSIMKSGVIGDAAFLEECGKNALHQCDLVRNAGLALIGTLHLPPRGSDSSSTRKEKVLRSSSAPKVNETLKADRVVEESSSEKEIVPKSQNEPRVDIGNQITEQTMKDLVDKTWKVRAEVVTKLQGIVNSNPNITGNLGDAPPLIAARIKDGNTSIATSAIALVESLAKAMGPFFKIHVKVFLPPLLKSIGDSKTWIKTPALSCINTIGETSGYKEFFENEMIADALKTGSPATRAELWIWLAEKLPNIPVKMIQKEELSVCLPTLYNNLEDRNAEVRKGANDAVLGFMIHLGYSSMNSACDNIVKGSNAAAIKAILDKTRGLLPEKPVTKSKSQPIIEKGSKSASVAKMAPGSSATVTKPKVKPGSAPPSRTGRKKEEDVDASALLKINSLKHQRAIDEQKLKIMKWNFTTPRQEFVDLLRDQMTAANCNKNLIANMFHTDFKYHLKAIDSLMDELPSNVPGLICNLDLVLRWMTLRFFDTNPSVITRGLDYLSHAFTAVQNDNYVMLDSEANSFLPYLVLKSGDPKDIVQQKVKELFEQLKNIYPVGKLVQAVMEGTKSKNARQRAACLDVLNNYIEVYGVSVCNPSLNVFVKDIVKHFADRDSAVRNSAMKLAVSMYSHEGERFIQLMNQYTEKDGQLLEERIRKGARNRPVASVKPMARENVEIVEEDAAPVEEDYPEQEEAFEPHPEPFHPQPTPTIPRQCDPTLTAGNKSISPLPGSESTSGISKLPVLSESPQTPPLKDIKPKLTIRKDLVKIESPASLMSPEAFDPPSASSSPVNMDLEVDQFSKSTIGNESSPSSTELVPNMNIVKEESTCALRNTNTSLSSANYLFDEHVIEEIESGAMPTHQALIPPKLTDIDLHFMSEGSVQSSIKPIQMSKITPTLSNFAQPTAIKWELAQIASSDIEKAMNSMTQIDTVLNSEKRCSLIMFVDYMVQQLVHQLLILNQSHHPEVVNCYRANFAMLTKVCSYQELCIQITETTLYRVLEQLLSLLAESKLEALDRQDMFRRVVNNIVLKLLENANKTYLMCALINMLGKTVDIPLASGHYNDLCIRCLWKLNRAQPKWDKELNYTRILQEYQKFLKDYPSAWWKSQEVDVPLRTVKTMLHTMVKLRGTKVRDCINNDPSIPDDSELSLYVRKLVKHLKLEEIKDSSKSFNSEECEKQKIDKPPRLTKEHSNELSEIFKMIGDTAETSEGLKRLHSFIKAHPEADIQPFVAKASPVFQNYIRRGLSDLDDQCKRKTDTSFNGSMKNEEDGDDSQHSDEKKKFDTDAERLWNRLTALQEKAGCHDSAKKPEKVDISKDSEILKEDPRPNEELDTIRERYNRIKSHLFK</sequence>
<dbReference type="FunFam" id="1.25.10.10:FF:000050">
    <property type="entry name" value="Cytoskeleton-associated protein 5 isoform X1"/>
    <property type="match status" value="1"/>
</dbReference>
<feature type="domain" description="TOG" evidence="11">
    <location>
        <begin position="1"/>
        <end position="227"/>
    </location>
</feature>
<dbReference type="SMART" id="SM01349">
    <property type="entry name" value="TOG"/>
    <property type="match status" value="4"/>
</dbReference>
<reference evidence="13" key="3">
    <citation type="journal article" date="2016" name="Gigascience">
        <title>De novo construction of an expanded transcriptome assembly for the western tarnished plant bug, Lygus hesperus.</title>
        <authorList>
            <person name="Tassone E.E."/>
            <person name="Geib S.M."/>
            <person name="Hall B."/>
            <person name="Fabrick J.A."/>
            <person name="Brent C.S."/>
            <person name="Hull J.J."/>
        </authorList>
    </citation>
    <scope>NUCLEOTIDE SEQUENCE</scope>
</reference>
<dbReference type="InterPro" id="IPR045110">
    <property type="entry name" value="XMAP215"/>
</dbReference>
<dbReference type="FunFam" id="1.25.10.10:FF:000019">
    <property type="entry name" value="Cytoskeleton-associated protein 5"/>
    <property type="match status" value="1"/>
</dbReference>
<evidence type="ECO:0000256" key="8">
    <source>
        <dbReference type="ARBA" id="ARBA00025722"/>
    </source>
</evidence>
<gene>
    <name evidence="12" type="primary">CKAP5_4</name>
    <name evidence="13" type="synonym">CKAP5_7</name>
    <name evidence="12" type="ORF">CM83_30936</name>
    <name evidence="13" type="ORF">g.45973</name>
</gene>
<feature type="region of interest" description="Disordered" evidence="10">
    <location>
        <begin position="1937"/>
        <end position="1969"/>
    </location>
</feature>
<comment type="similarity">
    <text evidence="8">Belongs to the TOG/XMAP215 family.</text>
</comment>
<protein>
    <submittedName>
        <fullName evidence="12">Cytoskeleton-associated protein 5</fullName>
    </submittedName>
</protein>
<dbReference type="GO" id="GO:0005813">
    <property type="term" value="C:centrosome"/>
    <property type="evidence" value="ECO:0007669"/>
    <property type="project" value="UniProtKB-SubCell"/>
</dbReference>
<evidence type="ECO:0000256" key="9">
    <source>
        <dbReference type="PROSITE-ProRule" id="PRU00103"/>
    </source>
</evidence>
<feature type="compositionally biased region" description="Acidic residues" evidence="10">
    <location>
        <begin position="1367"/>
        <end position="1379"/>
    </location>
</feature>
<dbReference type="GO" id="GO:0061863">
    <property type="term" value="F:microtubule plus end polymerase"/>
    <property type="evidence" value="ECO:0007669"/>
    <property type="project" value="InterPro"/>
</dbReference>
<feature type="region of interest" description="Disordered" evidence="10">
    <location>
        <begin position="1019"/>
        <end position="1073"/>
    </location>
</feature>
<dbReference type="PROSITE" id="PS50077">
    <property type="entry name" value="HEAT_REPEAT"/>
    <property type="match status" value="1"/>
</dbReference>
<dbReference type="Pfam" id="PF12348">
    <property type="entry name" value="CLASP_N"/>
    <property type="match status" value="1"/>
</dbReference>
<dbReference type="EMBL" id="GBHO01007690">
    <property type="protein sequence ID" value="JAG35914.1"/>
    <property type="molecule type" value="Transcribed_RNA"/>
</dbReference>
<feature type="compositionally biased region" description="Polar residues" evidence="10">
    <location>
        <begin position="1404"/>
        <end position="1422"/>
    </location>
</feature>
<dbReference type="GO" id="GO:0030951">
    <property type="term" value="P:establishment or maintenance of microtubule cytoskeleton polarity"/>
    <property type="evidence" value="ECO:0007669"/>
    <property type="project" value="InterPro"/>
</dbReference>
<keyword evidence="3" id="KW-0132">Cell division</keyword>
<feature type="region of interest" description="Disordered" evidence="10">
    <location>
        <begin position="737"/>
        <end position="783"/>
    </location>
</feature>
<evidence type="ECO:0000256" key="5">
    <source>
        <dbReference type="ARBA" id="ARBA00022776"/>
    </source>
</evidence>
<evidence type="ECO:0000313" key="13">
    <source>
        <dbReference type="EMBL" id="JAP97148.1"/>
    </source>
</evidence>
<evidence type="ECO:0000256" key="10">
    <source>
        <dbReference type="SAM" id="MobiDB-lite"/>
    </source>
</evidence>
<reference evidence="12" key="1">
    <citation type="journal article" date="2014" name="PLoS ONE">
        <title>Transcriptome-Based Identification of ABC Transporters in the Western Tarnished Plant Bug Lygus hesperus.</title>
        <authorList>
            <person name="Hull J.J."/>
            <person name="Chaney K."/>
            <person name="Geib S.M."/>
            <person name="Fabrick J.A."/>
            <person name="Brent C.S."/>
            <person name="Walsh D."/>
            <person name="Lavine L.C."/>
        </authorList>
    </citation>
    <scope>NUCLEOTIDE SEQUENCE</scope>
</reference>
<evidence type="ECO:0000256" key="6">
    <source>
        <dbReference type="ARBA" id="ARBA00023212"/>
    </source>
</evidence>
<feature type="region of interest" description="Disordered" evidence="10">
    <location>
        <begin position="1367"/>
        <end position="1441"/>
    </location>
</feature>